<dbReference type="Pfam" id="PF13530">
    <property type="entry name" value="SCP2_2"/>
    <property type="match status" value="1"/>
</dbReference>
<name>A0A4P7GL59_9ACTN</name>
<evidence type="ECO:0000259" key="2">
    <source>
        <dbReference type="Pfam" id="PF17668"/>
    </source>
</evidence>
<accession>A0A4P7GL59</accession>
<keyword evidence="3" id="KW-0808">Transferase</keyword>
<organism evidence="3 4">
    <name type="scientific">Nocardioides euryhalodurans</name>
    <dbReference type="NCBI Taxonomy" id="2518370"/>
    <lineage>
        <taxon>Bacteria</taxon>
        <taxon>Bacillati</taxon>
        <taxon>Actinomycetota</taxon>
        <taxon>Actinomycetes</taxon>
        <taxon>Propionibacteriales</taxon>
        <taxon>Nocardioidaceae</taxon>
        <taxon>Nocardioides</taxon>
    </lineage>
</organism>
<dbReference type="Pfam" id="PF13527">
    <property type="entry name" value="Acetyltransf_9"/>
    <property type="match status" value="1"/>
</dbReference>
<dbReference type="Gene3D" id="3.40.630.30">
    <property type="match status" value="2"/>
</dbReference>
<feature type="domain" description="Enhanced intracellular survival protein" evidence="1">
    <location>
        <begin position="351"/>
        <end position="448"/>
    </location>
</feature>
<dbReference type="GO" id="GO:0030649">
    <property type="term" value="P:aminoglycoside antibiotic catabolic process"/>
    <property type="evidence" value="ECO:0007669"/>
    <property type="project" value="TreeGrafter"/>
</dbReference>
<dbReference type="SUPFAM" id="SSF55718">
    <property type="entry name" value="SCP-like"/>
    <property type="match status" value="1"/>
</dbReference>
<dbReference type="Proteomes" id="UP000294894">
    <property type="component" value="Chromosome"/>
</dbReference>
<dbReference type="Gene3D" id="3.30.1050.10">
    <property type="entry name" value="SCP2 sterol-binding domain"/>
    <property type="match status" value="1"/>
</dbReference>
<dbReference type="GO" id="GO:0034069">
    <property type="term" value="F:aminoglycoside N-acetyltransferase activity"/>
    <property type="evidence" value="ECO:0007669"/>
    <property type="project" value="TreeGrafter"/>
</dbReference>
<evidence type="ECO:0000313" key="4">
    <source>
        <dbReference type="Proteomes" id="UP000294894"/>
    </source>
</evidence>
<dbReference type="AlphaFoldDB" id="A0A4P7GL59"/>
<protein>
    <submittedName>
        <fullName evidence="3">GNAT family N-acetyltransferase</fullName>
    </submittedName>
</protein>
<sequence length="453" mass="49546">MVGARGRPAAPRLSGNSRDPSCPAGLRLLIVDYDFGELDFGDDSEPARARRTGWLQAVQYGFHEGRLSEEYEKLWLEHVEADGVVCRGAWLPADAFGAGPVPVATTSWFDKTLNVGREMLPLRMITDVTTSAAHRRRGLVRRLMEDCLADAAEAGLPLAALTVSEATIYGRWGFGAATFAQEATLDTGPRFGLRDHTDPGRVEFFDPRDSWPMIRDHLDRLHATSRGSVGLPAFYEPFLTGAWNFREAGPDKQLRGVVHLDADEHVDGLVLYRQDGRDEQNWRKVKVVAMLADHPTTRLSLWEFLGGIDLVRTVTWGLMPADDPLRWALRDLNALKLGSNEEFLWVRVLDVPVALGARPWAADGEVVIEVTDAQGHAAGRWLVATAGGIAKVVPTDQPAELALDAETLGTFLLGPVPVTTLHHAGRITGDETAAARLGAMADLAEPPYNLLGF</sequence>
<dbReference type="InterPro" id="IPR025559">
    <property type="entry name" value="Eis_dom"/>
</dbReference>
<dbReference type="InterPro" id="IPR016181">
    <property type="entry name" value="Acyl_CoA_acyltransferase"/>
</dbReference>
<dbReference type="SUPFAM" id="SSF55729">
    <property type="entry name" value="Acyl-CoA N-acyltransferases (Nat)"/>
    <property type="match status" value="1"/>
</dbReference>
<reference evidence="3 4" key="1">
    <citation type="submission" date="2019-03" db="EMBL/GenBank/DDBJ databases">
        <title>Three New Species of Nocardioides, Nocardioides euryhalodurans sp. nov., Nocardioides seonyuensis sp. nov. and Nocardioides eburneoflavus sp. nov., Iolated from Soil.</title>
        <authorList>
            <person name="Roh S.G."/>
            <person name="Lee C."/>
            <person name="Kim M.-K."/>
            <person name="Kim S.B."/>
        </authorList>
    </citation>
    <scope>NUCLEOTIDE SEQUENCE [LARGE SCALE GENOMIC DNA]</scope>
    <source>
        <strain evidence="3 4">MMS17-SY117</strain>
    </source>
</reference>
<gene>
    <name evidence="3" type="ORF">EXE57_09665</name>
</gene>
<keyword evidence="4" id="KW-1185">Reference proteome</keyword>
<dbReference type="PANTHER" id="PTHR37817">
    <property type="entry name" value="N-ACETYLTRANSFERASE EIS"/>
    <property type="match status" value="1"/>
</dbReference>
<dbReference type="InterPro" id="IPR036527">
    <property type="entry name" value="SCP2_sterol-bd_dom_sf"/>
</dbReference>
<feature type="domain" description="Eis-like acetyltransferase" evidence="2">
    <location>
        <begin position="251"/>
        <end position="336"/>
    </location>
</feature>
<dbReference type="KEGG" id="noy:EXE57_09665"/>
<evidence type="ECO:0000313" key="3">
    <source>
        <dbReference type="EMBL" id="QBR92517.1"/>
    </source>
</evidence>
<dbReference type="EMBL" id="CP038267">
    <property type="protein sequence ID" value="QBR92517.1"/>
    <property type="molecule type" value="Genomic_DNA"/>
</dbReference>
<dbReference type="Pfam" id="PF17668">
    <property type="entry name" value="Acetyltransf_17"/>
    <property type="match status" value="1"/>
</dbReference>
<proteinExistence type="predicted"/>
<dbReference type="InterPro" id="IPR041380">
    <property type="entry name" value="Acetyltransf_17"/>
</dbReference>
<dbReference type="PANTHER" id="PTHR37817:SF1">
    <property type="entry name" value="N-ACETYLTRANSFERASE EIS"/>
    <property type="match status" value="1"/>
</dbReference>
<dbReference type="OrthoDB" id="8399956at2"/>
<evidence type="ECO:0000259" key="1">
    <source>
        <dbReference type="Pfam" id="PF13530"/>
    </source>
</evidence>
<dbReference type="InterPro" id="IPR051554">
    <property type="entry name" value="Acetyltransferase_Eis"/>
</dbReference>